<evidence type="ECO:0000256" key="2">
    <source>
        <dbReference type="ARBA" id="ARBA00022475"/>
    </source>
</evidence>
<dbReference type="Proteomes" id="UP000192578">
    <property type="component" value="Unassembled WGS sequence"/>
</dbReference>
<comment type="subcellular location">
    <subcellularLocation>
        <location evidence="1">Cell membrane</location>
        <topology evidence="1">Multi-pass membrane protein</topology>
    </subcellularLocation>
</comment>
<evidence type="ECO:0000256" key="9">
    <source>
        <dbReference type="SAM" id="Phobius"/>
    </source>
</evidence>
<dbReference type="GO" id="GO:0007218">
    <property type="term" value="P:neuropeptide signaling pathway"/>
    <property type="evidence" value="ECO:0007669"/>
    <property type="project" value="TreeGrafter"/>
</dbReference>
<evidence type="ECO:0000256" key="3">
    <source>
        <dbReference type="ARBA" id="ARBA00022692"/>
    </source>
</evidence>
<proteinExistence type="predicted"/>
<keyword evidence="12" id="KW-1185">Reference proteome</keyword>
<dbReference type="GO" id="GO:0005886">
    <property type="term" value="C:plasma membrane"/>
    <property type="evidence" value="ECO:0007669"/>
    <property type="project" value="UniProtKB-SubCell"/>
</dbReference>
<evidence type="ECO:0000256" key="4">
    <source>
        <dbReference type="ARBA" id="ARBA00022989"/>
    </source>
</evidence>
<dbReference type="GO" id="GO:0008528">
    <property type="term" value="F:G protein-coupled peptide receptor activity"/>
    <property type="evidence" value="ECO:0007669"/>
    <property type="project" value="TreeGrafter"/>
</dbReference>
<keyword evidence="4 9" id="KW-1133">Transmembrane helix</keyword>
<keyword evidence="6 9" id="KW-0472">Membrane</keyword>
<name>A0A9X6NCU8_HYPEX</name>
<feature type="transmembrane region" description="Helical" evidence="9">
    <location>
        <begin position="74"/>
        <end position="95"/>
    </location>
</feature>
<dbReference type="AlphaFoldDB" id="A0A9X6NCU8"/>
<evidence type="ECO:0000313" key="11">
    <source>
        <dbReference type="EMBL" id="OWA50863.1"/>
    </source>
</evidence>
<organism evidence="11 12">
    <name type="scientific">Hypsibius exemplaris</name>
    <name type="common">Freshwater tardigrade</name>
    <dbReference type="NCBI Taxonomy" id="2072580"/>
    <lineage>
        <taxon>Eukaryota</taxon>
        <taxon>Metazoa</taxon>
        <taxon>Ecdysozoa</taxon>
        <taxon>Tardigrada</taxon>
        <taxon>Eutardigrada</taxon>
        <taxon>Parachela</taxon>
        <taxon>Hypsibioidea</taxon>
        <taxon>Hypsibiidae</taxon>
        <taxon>Hypsibius</taxon>
    </lineage>
</organism>
<dbReference type="EMBL" id="MTYJ01000206">
    <property type="protein sequence ID" value="OWA50863.1"/>
    <property type="molecule type" value="Genomic_DNA"/>
</dbReference>
<dbReference type="PANTHER" id="PTHR24230:SF75">
    <property type="entry name" value="RELAXIN FAMILY PEPTIDE RECEPTOR 3"/>
    <property type="match status" value="1"/>
</dbReference>
<dbReference type="InterPro" id="IPR017452">
    <property type="entry name" value="GPCR_Rhodpsn_7TM"/>
</dbReference>
<feature type="transmembrane region" description="Helical" evidence="9">
    <location>
        <begin position="40"/>
        <end position="62"/>
    </location>
</feature>
<sequence>MCSVPSDKNTTTFLAFLNATYPKNATTNTTTSVPFWTFNAFFYLVISIIGVIGNGFTLLLIICNRRHRTSPFNVYVLNLLSANFLSSLVLYPMSVYYERNYHHPKWYFGIPPLSVYLYCQNVLAMGMVNTHAIMAANRVWAIVFPVSYRSHHSRKFAMVTCLVMWTYVHIFDGGYMISAVIDLYYRLTLLKLSGCLSKPSHKVLAWAKANDLVVFALPVLFVIVSFPVVVLLRIKRQRQRDRERAQQLISMHALSTPASVFAVVQPAPVRRSSDKFIVLAVLTVSVAVFYVPQVVVYLLGDFAGLFGQNAMFYTCQTLIDPVLLTLAIEPLRLSVLRVLICCGTARIQASIQRLNRDLPLADFP</sequence>
<dbReference type="Gene3D" id="1.20.1070.10">
    <property type="entry name" value="Rhodopsin 7-helix transmembrane proteins"/>
    <property type="match status" value="1"/>
</dbReference>
<keyword evidence="2" id="KW-1003">Cell membrane</keyword>
<dbReference type="SUPFAM" id="SSF81321">
    <property type="entry name" value="Family A G protein-coupled receptor-like"/>
    <property type="match status" value="1"/>
</dbReference>
<dbReference type="InterPro" id="IPR000276">
    <property type="entry name" value="GPCR_Rhodpsn"/>
</dbReference>
<feature type="transmembrane region" description="Helical" evidence="9">
    <location>
        <begin position="212"/>
        <end position="234"/>
    </location>
</feature>
<comment type="caution">
    <text evidence="11">The sequence shown here is derived from an EMBL/GenBank/DDBJ whole genome shotgun (WGS) entry which is preliminary data.</text>
</comment>
<dbReference type="Pfam" id="PF00001">
    <property type="entry name" value="7tm_1"/>
    <property type="match status" value="1"/>
</dbReference>
<keyword evidence="5" id="KW-0297">G-protein coupled receptor</keyword>
<keyword evidence="8" id="KW-0807">Transducer</keyword>
<evidence type="ECO:0000256" key="8">
    <source>
        <dbReference type="ARBA" id="ARBA00023224"/>
    </source>
</evidence>
<dbReference type="OrthoDB" id="9990906at2759"/>
<evidence type="ECO:0000256" key="7">
    <source>
        <dbReference type="ARBA" id="ARBA00023170"/>
    </source>
</evidence>
<feature type="domain" description="G-protein coupled receptors family 1 profile" evidence="10">
    <location>
        <begin position="53"/>
        <end position="299"/>
    </location>
</feature>
<gene>
    <name evidence="11" type="ORF">BV898_15366</name>
</gene>
<feature type="transmembrane region" description="Helical" evidence="9">
    <location>
        <begin position="276"/>
        <end position="298"/>
    </location>
</feature>
<dbReference type="PROSITE" id="PS50262">
    <property type="entry name" value="G_PROTEIN_RECEP_F1_2"/>
    <property type="match status" value="1"/>
</dbReference>
<accession>A0A9X6NCU8</accession>
<evidence type="ECO:0000313" key="12">
    <source>
        <dbReference type="Proteomes" id="UP000192578"/>
    </source>
</evidence>
<keyword evidence="3 9" id="KW-0812">Transmembrane</keyword>
<evidence type="ECO:0000256" key="1">
    <source>
        <dbReference type="ARBA" id="ARBA00004651"/>
    </source>
</evidence>
<dbReference type="PANTHER" id="PTHR24230">
    <property type="entry name" value="G-PROTEIN COUPLED RECEPTOR"/>
    <property type="match status" value="1"/>
</dbReference>
<evidence type="ECO:0000259" key="10">
    <source>
        <dbReference type="PROSITE" id="PS50262"/>
    </source>
</evidence>
<dbReference type="PRINTS" id="PR00237">
    <property type="entry name" value="GPCRRHODOPSN"/>
</dbReference>
<keyword evidence="7" id="KW-0675">Receptor</keyword>
<protein>
    <recommendedName>
        <fullName evidence="10">G-protein coupled receptors family 1 profile domain-containing protein</fullName>
    </recommendedName>
</protein>
<reference evidence="12" key="1">
    <citation type="submission" date="2017-01" db="EMBL/GenBank/DDBJ databases">
        <title>Comparative genomics of anhydrobiosis in the tardigrade Hypsibius dujardini.</title>
        <authorList>
            <person name="Yoshida Y."/>
            <person name="Koutsovoulos G."/>
            <person name="Laetsch D."/>
            <person name="Stevens L."/>
            <person name="Kumar S."/>
            <person name="Horikawa D."/>
            <person name="Ishino K."/>
            <person name="Komine S."/>
            <person name="Tomita M."/>
            <person name="Blaxter M."/>
            <person name="Arakawa K."/>
        </authorList>
    </citation>
    <scope>NUCLEOTIDE SEQUENCE [LARGE SCALE GENOMIC DNA]</scope>
    <source>
        <strain evidence="12">Z151</strain>
    </source>
</reference>
<feature type="transmembrane region" description="Helical" evidence="9">
    <location>
        <begin position="156"/>
        <end position="181"/>
    </location>
</feature>
<feature type="transmembrane region" description="Helical" evidence="9">
    <location>
        <begin position="115"/>
        <end position="136"/>
    </location>
</feature>
<dbReference type="CDD" id="cd00637">
    <property type="entry name" value="7tm_classA_rhodopsin-like"/>
    <property type="match status" value="1"/>
</dbReference>
<evidence type="ECO:0000256" key="6">
    <source>
        <dbReference type="ARBA" id="ARBA00023136"/>
    </source>
</evidence>
<evidence type="ECO:0000256" key="5">
    <source>
        <dbReference type="ARBA" id="ARBA00023040"/>
    </source>
</evidence>